<name>A0A640SP67_9ACTN</name>
<sequence length="81" mass="8195">MLVPYVVPAGSAPAGTVAASTAAAATATVPTHRFPFMCPASPRYSAVRALAQRPIDRLVTRSIGEQRTGVEGHGAHGVVGG</sequence>
<evidence type="ECO:0000313" key="2">
    <source>
        <dbReference type="Proteomes" id="UP000430079"/>
    </source>
</evidence>
<dbReference type="EMBL" id="BLIO01000001">
    <property type="protein sequence ID" value="GFE12868.1"/>
    <property type="molecule type" value="Genomic_DNA"/>
</dbReference>
<evidence type="ECO:0000313" key="1">
    <source>
        <dbReference type="EMBL" id="GFE12868.1"/>
    </source>
</evidence>
<gene>
    <name evidence="1" type="ORF">Sgleb_09150</name>
</gene>
<proteinExistence type="predicted"/>
<dbReference type="Proteomes" id="UP000430079">
    <property type="component" value="Unassembled WGS sequence"/>
</dbReference>
<protein>
    <submittedName>
        <fullName evidence="1">Uncharacterized protein</fullName>
    </submittedName>
</protein>
<reference evidence="1 2" key="1">
    <citation type="submission" date="2019-12" db="EMBL/GenBank/DDBJ databases">
        <title>Whole genome shotgun sequence of Streptomyces hygroscopicus subsp. glebosus NBRC 13786.</title>
        <authorList>
            <person name="Ichikawa N."/>
            <person name="Kimura A."/>
            <person name="Kitahashi Y."/>
            <person name="Komaki H."/>
            <person name="Tamura T."/>
        </authorList>
    </citation>
    <scope>NUCLEOTIDE SEQUENCE [LARGE SCALE GENOMIC DNA]</scope>
    <source>
        <strain evidence="1 2">NBRC 13786</strain>
    </source>
</reference>
<comment type="caution">
    <text evidence="1">The sequence shown here is derived from an EMBL/GenBank/DDBJ whole genome shotgun (WGS) entry which is preliminary data.</text>
</comment>
<dbReference type="AlphaFoldDB" id="A0A640SP67"/>
<organism evidence="1 2">
    <name type="scientific">Streptomyces glebosus</name>
    <dbReference type="NCBI Taxonomy" id="249580"/>
    <lineage>
        <taxon>Bacteria</taxon>
        <taxon>Bacillati</taxon>
        <taxon>Actinomycetota</taxon>
        <taxon>Actinomycetes</taxon>
        <taxon>Kitasatosporales</taxon>
        <taxon>Streptomycetaceae</taxon>
        <taxon>Streptomyces</taxon>
    </lineage>
</organism>
<keyword evidence="2" id="KW-1185">Reference proteome</keyword>
<accession>A0A640SP67</accession>